<dbReference type="InterPro" id="IPR000826">
    <property type="entry name" value="Formyl_rcpt-rel"/>
</dbReference>
<dbReference type="PROSITE" id="PS50262">
    <property type="entry name" value="G_PROTEIN_RECEP_F1_2"/>
    <property type="match status" value="1"/>
</dbReference>
<reference evidence="15" key="3">
    <citation type="submission" date="2025-09" db="UniProtKB">
        <authorList>
            <consortium name="Ensembl"/>
        </authorList>
    </citation>
    <scope>IDENTIFICATION</scope>
</reference>
<accession>A0A452HEA9</accession>
<evidence type="ECO:0000256" key="2">
    <source>
        <dbReference type="ARBA" id="ARBA00022475"/>
    </source>
</evidence>
<dbReference type="FunFam" id="1.20.1070.10:FF:000109">
    <property type="entry name" value="Leukotriene B4 receptor"/>
    <property type="match status" value="1"/>
</dbReference>
<feature type="transmembrane region" description="Helical" evidence="13">
    <location>
        <begin position="193"/>
        <end position="216"/>
    </location>
</feature>
<protein>
    <recommendedName>
        <fullName evidence="14">G-protein coupled receptors family 1 profile domain-containing protein</fullName>
    </recommendedName>
</protein>
<dbReference type="Pfam" id="PF00001">
    <property type="entry name" value="7tm_1"/>
    <property type="match status" value="1"/>
</dbReference>
<feature type="transmembrane region" description="Helical" evidence="13">
    <location>
        <begin position="106"/>
        <end position="127"/>
    </location>
</feature>
<keyword evidence="8 12" id="KW-0675">Receptor</keyword>
<dbReference type="SUPFAM" id="SSF81321">
    <property type="entry name" value="Family A G protein-coupled receptor-like"/>
    <property type="match status" value="1"/>
</dbReference>
<dbReference type="STRING" id="38772.ENSGAGP00000013187"/>
<organism evidence="15 16">
    <name type="scientific">Gopherus agassizii</name>
    <name type="common">Agassiz's desert tortoise</name>
    <dbReference type="NCBI Taxonomy" id="38772"/>
    <lineage>
        <taxon>Eukaryota</taxon>
        <taxon>Metazoa</taxon>
        <taxon>Chordata</taxon>
        <taxon>Craniata</taxon>
        <taxon>Vertebrata</taxon>
        <taxon>Euteleostomi</taxon>
        <taxon>Archelosauria</taxon>
        <taxon>Testudinata</taxon>
        <taxon>Testudines</taxon>
        <taxon>Cryptodira</taxon>
        <taxon>Durocryptodira</taxon>
        <taxon>Testudinoidea</taxon>
        <taxon>Testudinidae</taxon>
        <taxon>Gopherus</taxon>
    </lineage>
</organism>
<evidence type="ECO:0000256" key="12">
    <source>
        <dbReference type="RuleBase" id="RU000688"/>
    </source>
</evidence>
<keyword evidence="10 12" id="KW-0807">Transducer</keyword>
<evidence type="ECO:0000256" key="8">
    <source>
        <dbReference type="ARBA" id="ARBA00023170"/>
    </source>
</evidence>
<dbReference type="Proteomes" id="UP000291020">
    <property type="component" value="Unassembled WGS sequence"/>
</dbReference>
<evidence type="ECO:0000256" key="10">
    <source>
        <dbReference type="ARBA" id="ARBA00023224"/>
    </source>
</evidence>
<evidence type="ECO:0000256" key="5">
    <source>
        <dbReference type="ARBA" id="ARBA00022989"/>
    </source>
</evidence>
<sequence length="325" mass="37083">LREIKIWSSGKNKSPIKMNRTEENSHLTWDSERSVVCTILSLSFAIGIPGNSIVIWTICGKVKQRSPTVMLILNLAISDILVLVTLPVWIYSFANTWLFGVTFCKSLVFVVYCNMYASVFLITTLSLERFMAVFYPFMIQRWKNKAVILKAVFLLWLLSIPLGASIIPFQEIEETKFGQQCTFRNYTSDQQKILFLLLETIVGFVIPFVIISTCYVCVGRRINTMTYSSRQRSARLIASVIVAFVVCWLPHHMFNVIEIVSTQIVDSNQKMSLALDEVSEMGVYISGSLAFISSCINPLLYAFAARNFQSHLRFAKMFKLFETMT</sequence>
<keyword evidence="3" id="KW-0597">Phosphoprotein</keyword>
<keyword evidence="6 12" id="KW-0297">G-protein coupled receptor</keyword>
<evidence type="ECO:0000256" key="4">
    <source>
        <dbReference type="ARBA" id="ARBA00022692"/>
    </source>
</evidence>
<dbReference type="GO" id="GO:0007200">
    <property type="term" value="P:phospholipase C-activating G protein-coupled receptor signaling pathway"/>
    <property type="evidence" value="ECO:0007669"/>
    <property type="project" value="TreeGrafter"/>
</dbReference>
<comment type="subcellular location">
    <subcellularLocation>
        <location evidence="1">Cell membrane</location>
        <topology evidence="1">Multi-pass membrane protein</topology>
    </subcellularLocation>
</comment>
<dbReference type="InterPro" id="IPR000276">
    <property type="entry name" value="GPCR_Rhodpsn"/>
</dbReference>
<feature type="transmembrane region" description="Helical" evidence="13">
    <location>
        <begin position="147"/>
        <end position="167"/>
    </location>
</feature>
<evidence type="ECO:0000256" key="9">
    <source>
        <dbReference type="ARBA" id="ARBA00023180"/>
    </source>
</evidence>
<evidence type="ECO:0000256" key="3">
    <source>
        <dbReference type="ARBA" id="ARBA00022553"/>
    </source>
</evidence>
<reference evidence="15" key="2">
    <citation type="submission" date="2025-08" db="UniProtKB">
        <authorList>
            <consortium name="Ensembl"/>
        </authorList>
    </citation>
    <scope>IDENTIFICATION</scope>
</reference>
<dbReference type="GO" id="GO:0006954">
    <property type="term" value="P:inflammatory response"/>
    <property type="evidence" value="ECO:0007669"/>
    <property type="project" value="TreeGrafter"/>
</dbReference>
<dbReference type="GO" id="GO:0004974">
    <property type="term" value="F:leukotriene receptor activity"/>
    <property type="evidence" value="ECO:0007669"/>
    <property type="project" value="UniProtKB-ARBA"/>
</dbReference>
<evidence type="ECO:0000256" key="7">
    <source>
        <dbReference type="ARBA" id="ARBA00023136"/>
    </source>
</evidence>
<feature type="domain" description="G-protein coupled receptors family 1 profile" evidence="14">
    <location>
        <begin position="50"/>
        <end position="301"/>
    </location>
</feature>
<reference evidence="16" key="1">
    <citation type="journal article" date="2017" name="PLoS ONE">
        <title>The Agassiz's desert tortoise genome provides a resource for the conservation of a threatened species.</title>
        <authorList>
            <person name="Tollis M."/>
            <person name="DeNardo D.F."/>
            <person name="Cornelius J.A."/>
            <person name="Dolby G.A."/>
            <person name="Edwards T."/>
            <person name="Henen B.T."/>
            <person name="Karl A.E."/>
            <person name="Murphy R.W."/>
            <person name="Kusumi K."/>
        </authorList>
    </citation>
    <scope>NUCLEOTIDE SEQUENCE [LARGE SCALE GENOMIC DNA]</scope>
</reference>
<dbReference type="PROSITE" id="PS00237">
    <property type="entry name" value="G_PROTEIN_RECEP_F1_1"/>
    <property type="match status" value="1"/>
</dbReference>
<dbReference type="PANTHER" id="PTHR24225">
    <property type="entry name" value="CHEMOTACTIC RECEPTOR"/>
    <property type="match status" value="1"/>
</dbReference>
<dbReference type="GO" id="GO:0004875">
    <property type="term" value="F:complement receptor activity"/>
    <property type="evidence" value="ECO:0007669"/>
    <property type="project" value="TreeGrafter"/>
</dbReference>
<feature type="transmembrane region" description="Helical" evidence="13">
    <location>
        <begin position="39"/>
        <end position="59"/>
    </location>
</feature>
<name>A0A452HEA9_9SAUR</name>
<evidence type="ECO:0000313" key="15">
    <source>
        <dbReference type="Ensembl" id="ENSGAGP00000013187.1"/>
    </source>
</evidence>
<dbReference type="AlphaFoldDB" id="A0A452HEA9"/>
<keyword evidence="4 12" id="KW-0812">Transmembrane</keyword>
<evidence type="ECO:0000259" key="14">
    <source>
        <dbReference type="PROSITE" id="PS50262"/>
    </source>
</evidence>
<comment type="similarity">
    <text evidence="11">Belongs to the chemokine-like receptor (CMKLR) family.</text>
</comment>
<comment type="similarity">
    <text evidence="12">Belongs to the G-protein coupled receptor 1 family.</text>
</comment>
<proteinExistence type="inferred from homology"/>
<keyword evidence="5 13" id="KW-1133">Transmembrane helix</keyword>
<evidence type="ECO:0000256" key="11">
    <source>
        <dbReference type="ARBA" id="ARBA00025736"/>
    </source>
</evidence>
<dbReference type="PANTHER" id="PTHR24225:SF72">
    <property type="entry name" value="G-PROTEIN COUPLED RECEPTORS FAMILY 1 PROFILE DOMAIN-CONTAINING PROTEIN-RELATED"/>
    <property type="match status" value="1"/>
</dbReference>
<evidence type="ECO:0000313" key="16">
    <source>
        <dbReference type="Proteomes" id="UP000291020"/>
    </source>
</evidence>
<keyword evidence="9" id="KW-0325">Glycoprotein</keyword>
<evidence type="ECO:0000256" key="13">
    <source>
        <dbReference type="SAM" id="Phobius"/>
    </source>
</evidence>
<dbReference type="Gene3D" id="1.20.1070.10">
    <property type="entry name" value="Rhodopsin 7-helix transmembrane proteins"/>
    <property type="match status" value="1"/>
</dbReference>
<dbReference type="Ensembl" id="ENSGAGT00000015097.1">
    <property type="protein sequence ID" value="ENSGAGP00000013187.1"/>
    <property type="gene ID" value="ENSGAGG00000010102.1"/>
</dbReference>
<dbReference type="PRINTS" id="PR00237">
    <property type="entry name" value="GPCRRHODOPSN"/>
</dbReference>
<dbReference type="CDD" id="cd14975">
    <property type="entry name" value="7tmA_LTB4R"/>
    <property type="match status" value="1"/>
</dbReference>
<keyword evidence="7 13" id="KW-0472">Membrane</keyword>
<feature type="transmembrane region" description="Helical" evidence="13">
    <location>
        <begin position="236"/>
        <end position="261"/>
    </location>
</feature>
<dbReference type="GO" id="GO:0007204">
    <property type="term" value="P:positive regulation of cytosolic calcium ion concentration"/>
    <property type="evidence" value="ECO:0007669"/>
    <property type="project" value="TreeGrafter"/>
</dbReference>
<evidence type="ECO:0000256" key="1">
    <source>
        <dbReference type="ARBA" id="ARBA00004651"/>
    </source>
</evidence>
<dbReference type="InterPro" id="IPR017452">
    <property type="entry name" value="GPCR_Rhodpsn_7TM"/>
</dbReference>
<keyword evidence="16" id="KW-1185">Reference proteome</keyword>
<feature type="transmembrane region" description="Helical" evidence="13">
    <location>
        <begin position="71"/>
        <end position="94"/>
    </location>
</feature>
<keyword evidence="2" id="KW-1003">Cell membrane</keyword>
<feature type="transmembrane region" description="Helical" evidence="13">
    <location>
        <begin position="281"/>
        <end position="304"/>
    </location>
</feature>
<dbReference type="GO" id="GO:0005886">
    <property type="term" value="C:plasma membrane"/>
    <property type="evidence" value="ECO:0007669"/>
    <property type="project" value="UniProtKB-SubCell"/>
</dbReference>
<evidence type="ECO:0000256" key="6">
    <source>
        <dbReference type="ARBA" id="ARBA00023040"/>
    </source>
</evidence>